<keyword evidence="9" id="KW-0472">Membrane</keyword>
<organism evidence="11 12">
    <name type="scientific">Propioniciclava tarda</name>
    <dbReference type="NCBI Taxonomy" id="433330"/>
    <lineage>
        <taxon>Bacteria</taxon>
        <taxon>Bacillati</taxon>
        <taxon>Actinomycetota</taxon>
        <taxon>Actinomycetes</taxon>
        <taxon>Propionibacteriales</taxon>
        <taxon>Propionibacteriaceae</taxon>
        <taxon>Propioniciclava</taxon>
    </lineage>
</organism>
<protein>
    <recommendedName>
        <fullName evidence="1">non-specific serine/threonine protein kinase</fullName>
        <ecNumber evidence="1">2.7.11.1</ecNumber>
    </recommendedName>
</protein>
<evidence type="ECO:0000313" key="11">
    <source>
        <dbReference type="EMBL" id="TBT95519.1"/>
    </source>
</evidence>
<sequence>MHSGALIAGRYRLLDPIGSGSMGHVWHAQDERLHREVAVKIVDLAQASETVTAERFNSEVVAIARLNHPNVVTTFDAGVEDHLAYLVMELLHGESLAERLRRGPLPILAAARIGAEVGQALEAGHAVGVVHRDIKPGNVFLATTGAVKVLDFGIAESSGDGTDSPAALAVGTAAYMSPEQAMARRAGPASDVYSLGCLVYAMLCARPPFVGVTAVDVAQQHVNVAPVPLRQARPGVPSDLDSLVNAMLAKDVEARPSASDAAARLRGLASPTRSDADATAVLPAAGAVAAVVLPAASAAATAALPVVASAGPEATAVLLTQDAAAGATAVLPPTPPVQPLVTSPLPSSSQFPPVAPAMVRANQWTPPAASARPQFTAPPPGRPTVTTNRTPPGSRWFKRGVIGVLVAMLAVVLVGAAWLGLQKVASVVPTQPPATASPSKKATPTPTPTPKPTPTPTSKPTLVLPTMPTIQLPPMPPMPDPGRLALQGAVDTVSAALDSWSPETDAERAAKQQLTDSWATASDRILAGDKAKQALTQFSNQAKSLRNSKAISTADYATLTVALQAVGLLL</sequence>
<evidence type="ECO:0000313" key="12">
    <source>
        <dbReference type="Proteomes" id="UP000291933"/>
    </source>
</evidence>
<dbReference type="GO" id="GO:0005524">
    <property type="term" value="F:ATP binding"/>
    <property type="evidence" value="ECO:0007669"/>
    <property type="project" value="UniProtKB-UniRule"/>
</dbReference>
<dbReference type="PANTHER" id="PTHR43289">
    <property type="entry name" value="MITOGEN-ACTIVATED PROTEIN KINASE KINASE KINASE 20-RELATED"/>
    <property type="match status" value="1"/>
</dbReference>
<evidence type="ECO:0000259" key="10">
    <source>
        <dbReference type="PROSITE" id="PS50011"/>
    </source>
</evidence>
<dbReference type="PANTHER" id="PTHR43289:SF6">
    <property type="entry name" value="SERINE_THREONINE-PROTEIN KINASE NEKL-3"/>
    <property type="match status" value="1"/>
</dbReference>
<reference evidence="11 12" key="1">
    <citation type="submission" date="2019-01" db="EMBL/GenBank/DDBJ databases">
        <title>Lactibacter flavus gen. nov., sp. nov., a novel bacterium of the family Propionibacteriaceae isolated from raw milk and dairy products.</title>
        <authorList>
            <person name="Huptas C."/>
            <person name="Wenning M."/>
            <person name="Breitenwieser F."/>
            <person name="Doll E."/>
            <person name="Von Neubeck M."/>
            <person name="Busse H.-J."/>
            <person name="Scherer S."/>
        </authorList>
    </citation>
    <scope>NUCLEOTIDE SEQUENCE [LARGE SCALE GENOMIC DNA]</scope>
    <source>
        <strain evidence="11 12">DSM 22130</strain>
    </source>
</reference>
<dbReference type="EC" id="2.7.11.1" evidence="1"/>
<dbReference type="InterPro" id="IPR000719">
    <property type="entry name" value="Prot_kinase_dom"/>
</dbReference>
<dbReference type="Gene3D" id="1.10.510.10">
    <property type="entry name" value="Transferase(Phosphotransferase) domain 1"/>
    <property type="match status" value="1"/>
</dbReference>
<keyword evidence="5 11" id="KW-0418">Kinase</keyword>
<feature type="region of interest" description="Disordered" evidence="8">
    <location>
        <begin position="367"/>
        <end position="392"/>
    </location>
</feature>
<dbReference type="AlphaFoldDB" id="A0A4Q9KNX3"/>
<keyword evidence="2 11" id="KW-0723">Serine/threonine-protein kinase</keyword>
<evidence type="ECO:0000256" key="6">
    <source>
        <dbReference type="ARBA" id="ARBA00022840"/>
    </source>
</evidence>
<dbReference type="GO" id="GO:0004674">
    <property type="term" value="F:protein serine/threonine kinase activity"/>
    <property type="evidence" value="ECO:0007669"/>
    <property type="project" value="UniProtKB-KW"/>
</dbReference>
<dbReference type="EMBL" id="SDMR01000004">
    <property type="protein sequence ID" value="TBT95519.1"/>
    <property type="molecule type" value="Genomic_DNA"/>
</dbReference>
<evidence type="ECO:0000256" key="5">
    <source>
        <dbReference type="ARBA" id="ARBA00022777"/>
    </source>
</evidence>
<evidence type="ECO:0000256" key="2">
    <source>
        <dbReference type="ARBA" id="ARBA00022527"/>
    </source>
</evidence>
<evidence type="ECO:0000256" key="9">
    <source>
        <dbReference type="SAM" id="Phobius"/>
    </source>
</evidence>
<feature type="binding site" evidence="7">
    <location>
        <position position="40"/>
    </location>
    <ligand>
        <name>ATP</name>
        <dbReference type="ChEBI" id="CHEBI:30616"/>
    </ligand>
</feature>
<evidence type="ECO:0000256" key="4">
    <source>
        <dbReference type="ARBA" id="ARBA00022741"/>
    </source>
</evidence>
<dbReference type="Gene3D" id="3.30.200.20">
    <property type="entry name" value="Phosphorylase Kinase, domain 1"/>
    <property type="match status" value="1"/>
</dbReference>
<name>A0A4Q9KNX3_PROTD</name>
<comment type="caution">
    <text evidence="11">The sequence shown here is derived from an EMBL/GenBank/DDBJ whole genome shotgun (WGS) entry which is preliminary data.</text>
</comment>
<dbReference type="CDD" id="cd14014">
    <property type="entry name" value="STKc_PknB_like"/>
    <property type="match status" value="1"/>
</dbReference>
<feature type="transmembrane region" description="Helical" evidence="9">
    <location>
        <begin position="401"/>
        <end position="421"/>
    </location>
</feature>
<evidence type="ECO:0000256" key="7">
    <source>
        <dbReference type="PROSITE-ProRule" id="PRU10141"/>
    </source>
</evidence>
<proteinExistence type="predicted"/>
<feature type="compositionally biased region" description="Low complexity" evidence="8">
    <location>
        <begin position="433"/>
        <end position="444"/>
    </location>
</feature>
<dbReference type="InterPro" id="IPR008271">
    <property type="entry name" value="Ser/Thr_kinase_AS"/>
</dbReference>
<keyword evidence="3" id="KW-0808">Transferase</keyword>
<evidence type="ECO:0000256" key="8">
    <source>
        <dbReference type="SAM" id="MobiDB-lite"/>
    </source>
</evidence>
<dbReference type="Proteomes" id="UP000291933">
    <property type="component" value="Unassembled WGS sequence"/>
</dbReference>
<dbReference type="InterPro" id="IPR011009">
    <property type="entry name" value="Kinase-like_dom_sf"/>
</dbReference>
<feature type="compositionally biased region" description="Pro residues" evidence="8">
    <location>
        <begin position="445"/>
        <end position="457"/>
    </location>
</feature>
<keyword evidence="4 7" id="KW-0547">Nucleotide-binding</keyword>
<dbReference type="Pfam" id="PF00069">
    <property type="entry name" value="Pkinase"/>
    <property type="match status" value="1"/>
</dbReference>
<dbReference type="PROSITE" id="PS50011">
    <property type="entry name" value="PROTEIN_KINASE_DOM"/>
    <property type="match status" value="1"/>
</dbReference>
<dbReference type="SMART" id="SM00220">
    <property type="entry name" value="S_TKc"/>
    <property type="match status" value="1"/>
</dbReference>
<dbReference type="InterPro" id="IPR017441">
    <property type="entry name" value="Protein_kinase_ATP_BS"/>
</dbReference>
<dbReference type="SUPFAM" id="SSF56112">
    <property type="entry name" value="Protein kinase-like (PK-like)"/>
    <property type="match status" value="1"/>
</dbReference>
<gene>
    <name evidence="11" type="ORF">ET996_05340</name>
</gene>
<keyword evidence="9" id="KW-0812">Transmembrane</keyword>
<dbReference type="PRINTS" id="PR01217">
    <property type="entry name" value="PRICHEXTENSN"/>
</dbReference>
<dbReference type="PROSITE" id="PS00108">
    <property type="entry name" value="PROTEIN_KINASE_ST"/>
    <property type="match status" value="1"/>
</dbReference>
<accession>A0A4Q9KNX3</accession>
<dbReference type="PROSITE" id="PS00107">
    <property type="entry name" value="PROTEIN_KINASE_ATP"/>
    <property type="match status" value="1"/>
</dbReference>
<feature type="region of interest" description="Disordered" evidence="8">
    <location>
        <begin position="429"/>
        <end position="463"/>
    </location>
</feature>
<keyword evidence="9" id="KW-1133">Transmembrane helix</keyword>
<dbReference type="OrthoDB" id="9762169at2"/>
<evidence type="ECO:0000256" key="1">
    <source>
        <dbReference type="ARBA" id="ARBA00012513"/>
    </source>
</evidence>
<dbReference type="RefSeq" id="WP_131171512.1">
    <property type="nucleotide sequence ID" value="NZ_FXTL01000004.1"/>
</dbReference>
<keyword evidence="12" id="KW-1185">Reference proteome</keyword>
<feature type="domain" description="Protein kinase" evidence="10">
    <location>
        <begin position="11"/>
        <end position="273"/>
    </location>
</feature>
<evidence type="ECO:0000256" key="3">
    <source>
        <dbReference type="ARBA" id="ARBA00022679"/>
    </source>
</evidence>
<keyword evidence="6 7" id="KW-0067">ATP-binding</keyword>